<evidence type="ECO:0000259" key="2">
    <source>
        <dbReference type="Pfam" id="PF02026"/>
    </source>
</evidence>
<sequence>MENRNNTIVVSGDICINKLLWTTLPQKQNGWNWQTHENMHKISLPGESVLLARLISLAIGQPVLAPDMGDMETINANEFLHSTAEIAPFPRIPGGKDTSKVYRISRFFGFTGTSSGLPKLLPVVDDDADAAMVVIDDENNGFNEHVEFWPLALKTEGKNPLVLYKLNNPNMSSTLWKHLVATHIEKTIIIINSEDLRAKGVNISKSISWERTAQDFVWQLNNNPNLSFLAGCRHLIFTFGLEGAIYYKYNGISESRLYFMPYEFEGDFLKQIQGGMYGYTSCFVAGLVKSIVTHGMKEEELFFSINDGIRAGIVAAQKYYVEGFGGKASAITFPNPKVFLEDDSLAISKENVQDVKIHIPINNDSQDTWYILNDKSPSNLVEIAAEIVKSGYEKVLKFIPVARFGQLKTVDRTEIESYRSISNLMGEYIATKNAVRPLSIAVFGTPGSGKSYGVTEVAANIAPDLIKKLNFNLSQFRSPDDLAKVFHKARDFSLEGKIPLIVFDEFDTSYEGKLGWLKYFLAPMQDGLFREEDTVHPIGKAIFVFAGGTSSTFEEFCGETITDDEEKKRFLTGFKSAKGPDFISRLRGNVNILGPNPSNHQVDQLFVIRRAMLLRSLFERKLPHLVNDRGEAQIDNGVLRALLKIPRYKHESRSMEAIMDMSILTNAKKWEQSYLPSKAQLKLHVDEEQFTRYLMHDVFYSEKVESLAIAIYEMIQNKSHWETLSEEERNFYREHIRQIPDALVLLQYDIVSVLEKIAAIKFSEKEVQSLAEYTHENWFAQRKEAGWKFGEVYDQQLKTDPRLVSWDTLNDEWKKRVSSMVENWPAILANAHFKMEHLKPFS</sequence>
<name>A0A4Y7RVJ5_9FIRM</name>
<dbReference type="InterPro" id="IPR003032">
    <property type="entry name" value="Ryanodine_rcpt"/>
</dbReference>
<evidence type="ECO:0000313" key="3">
    <source>
        <dbReference type="EMBL" id="TEB12931.1"/>
    </source>
</evidence>
<dbReference type="OrthoDB" id="227202at2"/>
<dbReference type="InterPro" id="IPR003959">
    <property type="entry name" value="ATPase_AAA_core"/>
</dbReference>
<dbReference type="AlphaFoldDB" id="A0A4Y7RVJ5"/>
<evidence type="ECO:0000313" key="4">
    <source>
        <dbReference type="Proteomes" id="UP000297597"/>
    </source>
</evidence>
<dbReference type="Proteomes" id="UP000297597">
    <property type="component" value="Unassembled WGS sequence"/>
</dbReference>
<dbReference type="Pfam" id="PF02026">
    <property type="entry name" value="RyR"/>
    <property type="match status" value="1"/>
</dbReference>
<dbReference type="RefSeq" id="WP_134212458.1">
    <property type="nucleotide sequence ID" value="NZ_QFFZ01000004.1"/>
</dbReference>
<reference evidence="3 4" key="1">
    <citation type="journal article" date="2018" name="Environ. Microbiol.">
        <title>Novel energy conservation strategies and behaviour of Pelotomaculum schinkii driving syntrophic propionate catabolism.</title>
        <authorList>
            <person name="Hidalgo-Ahumada C.A.P."/>
            <person name="Nobu M.K."/>
            <person name="Narihiro T."/>
            <person name="Tamaki H."/>
            <person name="Liu W.T."/>
            <person name="Kamagata Y."/>
            <person name="Stams A.J.M."/>
            <person name="Imachi H."/>
            <person name="Sousa D.Z."/>
        </authorList>
    </citation>
    <scope>NUCLEOTIDE SEQUENCE [LARGE SCALE GENOMIC DNA]</scope>
    <source>
        <strain evidence="3 4">MGP</strain>
    </source>
</reference>
<comment type="caution">
    <text evidence="3">The sequence shown here is derived from an EMBL/GenBank/DDBJ whole genome shotgun (WGS) entry which is preliminary data.</text>
</comment>
<dbReference type="SUPFAM" id="SSF52540">
    <property type="entry name" value="P-loop containing nucleoside triphosphate hydrolases"/>
    <property type="match status" value="1"/>
</dbReference>
<feature type="domain" description="ATPase AAA-type core" evidence="1">
    <location>
        <begin position="442"/>
        <end position="509"/>
    </location>
</feature>
<dbReference type="EMBL" id="QFFZ01000004">
    <property type="protein sequence ID" value="TEB12931.1"/>
    <property type="molecule type" value="Genomic_DNA"/>
</dbReference>
<gene>
    <name evidence="3" type="ORF">Pmgp_00569</name>
</gene>
<evidence type="ECO:0000259" key="1">
    <source>
        <dbReference type="Pfam" id="PF00004"/>
    </source>
</evidence>
<dbReference type="GO" id="GO:0016887">
    <property type="term" value="F:ATP hydrolysis activity"/>
    <property type="evidence" value="ECO:0007669"/>
    <property type="project" value="InterPro"/>
</dbReference>
<accession>A0A4Y7RVJ5</accession>
<feature type="domain" description="Ryanodine receptor Ryr" evidence="2">
    <location>
        <begin position="764"/>
        <end position="823"/>
    </location>
</feature>
<dbReference type="Gene3D" id="6.20.350.10">
    <property type="match status" value="1"/>
</dbReference>
<dbReference type="Pfam" id="PF00004">
    <property type="entry name" value="AAA"/>
    <property type="match status" value="1"/>
</dbReference>
<keyword evidence="4" id="KW-1185">Reference proteome</keyword>
<protein>
    <submittedName>
        <fullName evidence="3">Uncharacterized protein</fullName>
    </submittedName>
</protein>
<dbReference type="GO" id="GO:0005524">
    <property type="term" value="F:ATP binding"/>
    <property type="evidence" value="ECO:0007669"/>
    <property type="project" value="InterPro"/>
</dbReference>
<proteinExistence type="predicted"/>
<organism evidence="3 4">
    <name type="scientific">Pelotomaculum propionicicum</name>
    <dbReference type="NCBI Taxonomy" id="258475"/>
    <lineage>
        <taxon>Bacteria</taxon>
        <taxon>Bacillati</taxon>
        <taxon>Bacillota</taxon>
        <taxon>Clostridia</taxon>
        <taxon>Eubacteriales</taxon>
        <taxon>Desulfotomaculaceae</taxon>
        <taxon>Pelotomaculum</taxon>
    </lineage>
</organism>
<dbReference type="InterPro" id="IPR027417">
    <property type="entry name" value="P-loop_NTPase"/>
</dbReference>